<dbReference type="Proteomes" id="UP000593561">
    <property type="component" value="Unassembled WGS sequence"/>
</dbReference>
<evidence type="ECO:0000313" key="2">
    <source>
        <dbReference type="Proteomes" id="UP000593561"/>
    </source>
</evidence>
<dbReference type="EMBL" id="JABFAC010000007">
    <property type="protein sequence ID" value="MBA0618069.1"/>
    <property type="molecule type" value="Genomic_DNA"/>
</dbReference>
<name>A0A7J8RW93_GOSDV</name>
<keyword evidence="2" id="KW-1185">Reference proteome</keyword>
<proteinExistence type="predicted"/>
<sequence>MQCSNKNELYIPIRSSTTSTQGYFGLGPKTPTVTHTIGQGKEKLVQEAWTITLLDNHFKKKGSSIISLIFHHSYSEFPRSLVCPLQVLVVDFVDGKPGYSLKETTATISAAGIAAESSMDDVPR</sequence>
<dbReference type="AlphaFoldDB" id="A0A7J8RW93"/>
<accession>A0A7J8RW93</accession>
<comment type="caution">
    <text evidence="1">The sequence shown here is derived from an EMBL/GenBank/DDBJ whole genome shotgun (WGS) entry which is preliminary data.</text>
</comment>
<evidence type="ECO:0000313" key="1">
    <source>
        <dbReference type="EMBL" id="MBA0618069.1"/>
    </source>
</evidence>
<organism evidence="1 2">
    <name type="scientific">Gossypium davidsonii</name>
    <name type="common">Davidson's cotton</name>
    <name type="synonym">Gossypium klotzschianum subsp. davidsonii</name>
    <dbReference type="NCBI Taxonomy" id="34287"/>
    <lineage>
        <taxon>Eukaryota</taxon>
        <taxon>Viridiplantae</taxon>
        <taxon>Streptophyta</taxon>
        <taxon>Embryophyta</taxon>
        <taxon>Tracheophyta</taxon>
        <taxon>Spermatophyta</taxon>
        <taxon>Magnoliopsida</taxon>
        <taxon>eudicotyledons</taxon>
        <taxon>Gunneridae</taxon>
        <taxon>Pentapetalae</taxon>
        <taxon>rosids</taxon>
        <taxon>malvids</taxon>
        <taxon>Malvales</taxon>
        <taxon>Malvaceae</taxon>
        <taxon>Malvoideae</taxon>
        <taxon>Gossypium</taxon>
    </lineage>
</organism>
<reference evidence="1 2" key="1">
    <citation type="journal article" date="2019" name="Genome Biol. Evol.">
        <title>Insights into the evolution of the New World diploid cottons (Gossypium, subgenus Houzingenia) based on genome sequencing.</title>
        <authorList>
            <person name="Grover C.E."/>
            <person name="Arick M.A. 2nd"/>
            <person name="Thrash A."/>
            <person name="Conover J.L."/>
            <person name="Sanders W.S."/>
            <person name="Peterson D.G."/>
            <person name="Frelichowski J.E."/>
            <person name="Scheffler J.A."/>
            <person name="Scheffler B.E."/>
            <person name="Wendel J.F."/>
        </authorList>
    </citation>
    <scope>NUCLEOTIDE SEQUENCE [LARGE SCALE GENOMIC DNA]</scope>
    <source>
        <strain evidence="1">27</strain>
        <tissue evidence="1">Leaf</tissue>
    </source>
</reference>
<gene>
    <name evidence="1" type="ORF">Godav_027463</name>
</gene>
<protein>
    <submittedName>
        <fullName evidence="1">Uncharacterized protein</fullName>
    </submittedName>
</protein>